<evidence type="ECO:0008006" key="10">
    <source>
        <dbReference type="Google" id="ProtNLM"/>
    </source>
</evidence>
<reference evidence="8 9" key="1">
    <citation type="submission" date="2023-11" db="EMBL/GenBank/DDBJ databases">
        <title>Dfirmibasis_genome.</title>
        <authorList>
            <person name="Edelbroek B."/>
            <person name="Kjellin J."/>
            <person name="Jerlstrom-Hultqvist J."/>
            <person name="Soderbom F."/>
        </authorList>
    </citation>
    <scope>NUCLEOTIDE SEQUENCE [LARGE SCALE GENOMIC DNA]</scope>
    <source>
        <strain evidence="8 9">TNS-C-14</strain>
    </source>
</reference>
<dbReference type="PANTHER" id="PTHR19302:SF14">
    <property type="entry name" value="GAMMA-TUBULIN COMPLEX COMPONENT 3"/>
    <property type="match status" value="1"/>
</dbReference>
<evidence type="ECO:0000256" key="4">
    <source>
        <dbReference type="ARBA" id="ARBA00022701"/>
    </source>
</evidence>
<comment type="similarity">
    <text evidence="2">Belongs to the TUBGCP family.</text>
</comment>
<keyword evidence="5" id="KW-0206">Cytoskeleton</keyword>
<dbReference type="PANTHER" id="PTHR19302">
    <property type="entry name" value="GAMMA TUBULIN COMPLEX PROTEIN"/>
    <property type="match status" value="1"/>
</dbReference>
<comment type="subcellular location">
    <subcellularLocation>
        <location evidence="1">Cytoplasm</location>
        <location evidence="1">Cytoskeleton</location>
    </subcellularLocation>
</comment>
<feature type="domain" description="Gamma tubulin complex component C-terminal" evidence="6">
    <location>
        <begin position="498"/>
        <end position="807"/>
    </location>
</feature>
<dbReference type="GO" id="GO:0000930">
    <property type="term" value="C:gamma-tubulin complex"/>
    <property type="evidence" value="ECO:0007669"/>
    <property type="project" value="TreeGrafter"/>
</dbReference>
<dbReference type="GO" id="GO:0051225">
    <property type="term" value="P:spindle assembly"/>
    <property type="evidence" value="ECO:0007669"/>
    <property type="project" value="TreeGrafter"/>
</dbReference>
<evidence type="ECO:0000256" key="5">
    <source>
        <dbReference type="ARBA" id="ARBA00023212"/>
    </source>
</evidence>
<keyword evidence="3" id="KW-0963">Cytoplasm</keyword>
<evidence type="ECO:0000259" key="7">
    <source>
        <dbReference type="Pfam" id="PF17681"/>
    </source>
</evidence>
<gene>
    <name evidence="8" type="ORF">RB653_001310</name>
</gene>
<keyword evidence="4" id="KW-0493">Microtubule</keyword>
<dbReference type="Gene3D" id="1.20.120.1900">
    <property type="entry name" value="Gamma-tubulin complex, C-terminal domain"/>
    <property type="match status" value="1"/>
</dbReference>
<dbReference type="GO" id="GO:0000922">
    <property type="term" value="C:spindle pole"/>
    <property type="evidence" value="ECO:0007669"/>
    <property type="project" value="InterPro"/>
</dbReference>
<dbReference type="GO" id="GO:0031122">
    <property type="term" value="P:cytoplasmic microtubule organization"/>
    <property type="evidence" value="ECO:0007669"/>
    <property type="project" value="TreeGrafter"/>
</dbReference>
<proteinExistence type="inferred from homology"/>
<dbReference type="Proteomes" id="UP001344447">
    <property type="component" value="Unassembled WGS sequence"/>
</dbReference>
<evidence type="ECO:0000313" key="9">
    <source>
        <dbReference type="Proteomes" id="UP001344447"/>
    </source>
</evidence>
<dbReference type="InterPro" id="IPR041470">
    <property type="entry name" value="GCP_N"/>
</dbReference>
<feature type="domain" description="Gamma tubulin complex component protein N-terminal" evidence="7">
    <location>
        <begin position="95"/>
        <end position="493"/>
    </location>
</feature>
<dbReference type="Pfam" id="PF17681">
    <property type="entry name" value="GCP_N_terminal"/>
    <property type="match status" value="1"/>
</dbReference>
<dbReference type="GO" id="GO:0007020">
    <property type="term" value="P:microtubule nucleation"/>
    <property type="evidence" value="ECO:0007669"/>
    <property type="project" value="InterPro"/>
</dbReference>
<dbReference type="Pfam" id="PF04130">
    <property type="entry name" value="GCP_C_terminal"/>
    <property type="match status" value="1"/>
</dbReference>
<dbReference type="GO" id="GO:0051011">
    <property type="term" value="F:microtubule minus-end binding"/>
    <property type="evidence" value="ECO:0007669"/>
    <property type="project" value="TreeGrafter"/>
</dbReference>
<comment type="caution">
    <text evidence="8">The sequence shown here is derived from an EMBL/GenBank/DDBJ whole genome shotgun (WGS) entry which is preliminary data.</text>
</comment>
<sequence>MNSTFVQIPKLNINKQVKKKTDTITANTLLPKLMNETSIQQQQQQITNGITILQNYQPQQPHTTQQINSANNTPTLVSTKKSVIGINEIPEHLLIRDIIYVFQGIDGTYIKYNKQSDSFKIDENTSNTLVNGEPSYISKPKRDLIYRLCEFGWLFKKVRLFITNNNFKKTGLTNQSFCSAINDELIELYRIIAILETQVNKKFDMVNNNSISSGVESPSSVSSSSTTTSTEIPFIDGDSLTLIRLFVWIQSPLKRLKVLGTCVDSIKVDMKGGEILSQIDTLSKHGDQDIRILIQNIMFKICQPLFSMIRLWLFKGEINDPYQEFFIRQHESVQLEKTWKEKFAIVARLLPTFISIPLAKRILIIGKSINYMKQFCNNFKEDKNDKYYYYNQEDDDDEEDDINEDDDLNFKEEKEDCDCSNGDGDKKVENNEKKTNYNKEKEEIIEKKLLIKESKIIKEKTKELNYMNKEILQEIVDLVARQSSERLLKIVLNRFKFMNHVKALKKYLLLGQGDFIQYLMDLVGEDLLKPTNQIQRHKLVGWMDTAIRNSNAQFEDQDIVNRLDIALLPERPGNIGWDIFSLDYHVDTPLNTILSPNDILRYKKIFHFMWGIKRVEYSLASIWRKIRSSTSLSILSPIKGDIHKSHLIMNEMVHFISNFQYYLMFEVLECSWKNLEKFIYQEATDLDQLIDAHHQYLQDICTKMFLSNSESCYECFKKLCSIIIKFTLLQTKLINLSIAIQNEKNFNETHQAQVNKEFNSFRNHLNNLYQEYTTSFYKFQSEILKVKVNQDLNPISLQYMLDFNEYYEEKKDN</sequence>
<accession>A0AAN7TWS3</accession>
<dbReference type="AlphaFoldDB" id="A0AAN7TWS3"/>
<evidence type="ECO:0000256" key="1">
    <source>
        <dbReference type="ARBA" id="ARBA00004245"/>
    </source>
</evidence>
<dbReference type="GO" id="GO:0051321">
    <property type="term" value="P:meiotic cell cycle"/>
    <property type="evidence" value="ECO:0007669"/>
    <property type="project" value="TreeGrafter"/>
</dbReference>
<protein>
    <recommendedName>
        <fullName evidence="10">Spindle pole body component</fullName>
    </recommendedName>
</protein>
<keyword evidence="9" id="KW-1185">Reference proteome</keyword>
<dbReference type="GO" id="GO:0000278">
    <property type="term" value="P:mitotic cell cycle"/>
    <property type="evidence" value="ECO:0007669"/>
    <property type="project" value="TreeGrafter"/>
</dbReference>
<evidence type="ECO:0000259" key="6">
    <source>
        <dbReference type="Pfam" id="PF04130"/>
    </source>
</evidence>
<dbReference type="InterPro" id="IPR007259">
    <property type="entry name" value="GCP"/>
</dbReference>
<organism evidence="8 9">
    <name type="scientific">Dictyostelium firmibasis</name>
    <dbReference type="NCBI Taxonomy" id="79012"/>
    <lineage>
        <taxon>Eukaryota</taxon>
        <taxon>Amoebozoa</taxon>
        <taxon>Evosea</taxon>
        <taxon>Eumycetozoa</taxon>
        <taxon>Dictyostelia</taxon>
        <taxon>Dictyosteliales</taxon>
        <taxon>Dictyosteliaceae</taxon>
        <taxon>Dictyostelium</taxon>
    </lineage>
</organism>
<evidence type="ECO:0000313" key="8">
    <source>
        <dbReference type="EMBL" id="KAK5581279.1"/>
    </source>
</evidence>
<dbReference type="FunFam" id="1.20.120.1900:FF:000003">
    <property type="entry name" value="Gamma-tubulin complex component"/>
    <property type="match status" value="1"/>
</dbReference>
<evidence type="ECO:0000256" key="3">
    <source>
        <dbReference type="ARBA" id="ARBA00022490"/>
    </source>
</evidence>
<dbReference type="GO" id="GO:0043015">
    <property type="term" value="F:gamma-tubulin binding"/>
    <property type="evidence" value="ECO:0007669"/>
    <property type="project" value="InterPro"/>
</dbReference>
<dbReference type="EMBL" id="JAVFKY010000002">
    <property type="protein sequence ID" value="KAK5581279.1"/>
    <property type="molecule type" value="Genomic_DNA"/>
</dbReference>
<dbReference type="InterPro" id="IPR040457">
    <property type="entry name" value="GCP_C"/>
</dbReference>
<dbReference type="InterPro" id="IPR042241">
    <property type="entry name" value="GCP_C_sf"/>
</dbReference>
<name>A0AAN7TWS3_9MYCE</name>
<evidence type="ECO:0000256" key="2">
    <source>
        <dbReference type="ARBA" id="ARBA00010337"/>
    </source>
</evidence>
<dbReference type="GO" id="GO:0005874">
    <property type="term" value="C:microtubule"/>
    <property type="evidence" value="ECO:0007669"/>
    <property type="project" value="UniProtKB-KW"/>
</dbReference>